<feature type="region of interest" description="Disordered" evidence="1">
    <location>
        <begin position="1"/>
        <end position="24"/>
    </location>
</feature>
<reference evidence="2" key="1">
    <citation type="submission" date="2018-01" db="EMBL/GenBank/DDBJ databases">
        <title>An insight into the sialome of Amazonian anophelines.</title>
        <authorList>
            <person name="Ribeiro J.M."/>
            <person name="Scarpassa V."/>
            <person name="Calvo E."/>
        </authorList>
    </citation>
    <scope>NUCLEOTIDE SEQUENCE</scope>
    <source>
        <tissue evidence="2">Salivary glands</tissue>
    </source>
</reference>
<evidence type="ECO:0000256" key="1">
    <source>
        <dbReference type="SAM" id="MobiDB-lite"/>
    </source>
</evidence>
<accession>A0A2M4AP78</accession>
<protein>
    <submittedName>
        <fullName evidence="2">Uncharacterized protein</fullName>
    </submittedName>
</protein>
<evidence type="ECO:0000313" key="2">
    <source>
        <dbReference type="EMBL" id="MBW42591.1"/>
    </source>
</evidence>
<dbReference type="AlphaFoldDB" id="A0A2M4AP78"/>
<dbReference type="PANTHER" id="PTHR37449:SF1">
    <property type="entry name" value="OS02G0159950 PROTEIN"/>
    <property type="match status" value="1"/>
</dbReference>
<dbReference type="PANTHER" id="PTHR37449">
    <property type="match status" value="1"/>
</dbReference>
<name>A0A2M4AP78_9DIPT</name>
<organism evidence="2">
    <name type="scientific">Anopheles triannulatus</name>
    <dbReference type="NCBI Taxonomy" id="58253"/>
    <lineage>
        <taxon>Eukaryota</taxon>
        <taxon>Metazoa</taxon>
        <taxon>Ecdysozoa</taxon>
        <taxon>Arthropoda</taxon>
        <taxon>Hexapoda</taxon>
        <taxon>Insecta</taxon>
        <taxon>Pterygota</taxon>
        <taxon>Neoptera</taxon>
        <taxon>Endopterygota</taxon>
        <taxon>Diptera</taxon>
        <taxon>Nematocera</taxon>
        <taxon>Culicoidea</taxon>
        <taxon>Culicidae</taxon>
        <taxon>Anophelinae</taxon>
        <taxon>Anopheles</taxon>
    </lineage>
</organism>
<proteinExistence type="predicted"/>
<dbReference type="EMBL" id="GGFK01009270">
    <property type="protein sequence ID" value="MBW42591.1"/>
    <property type="molecule type" value="Transcribed_RNA"/>
</dbReference>
<sequence length="206" mass="21649">MCVRPSRSGKPNSTFRSSRPGRIRAGSSVSGRFVAISTLMLPRGSKPSSWLINSNIVRCTSLSPPAPSSNRAPPMASISSKNIRQAFFERAISNSSRTIRAPSPTYFCTSSEPITRMKHASVRLATARAHSVLPVPGGPNSSTPFGGSIPRLTNFSGCSNGVSTTSRSFSICSLHPPTSLYVTSGFSSTCIIVTVGSIFGGSGMCI</sequence>